<dbReference type="PANTHER" id="PTHR13356:SF10">
    <property type="entry name" value="REPLICATION FACTOR-A PROTEIN 1"/>
    <property type="match status" value="1"/>
</dbReference>
<dbReference type="InterPro" id="IPR012340">
    <property type="entry name" value="NA-bd_OB-fold"/>
</dbReference>
<dbReference type="NCBIfam" id="NF005554">
    <property type="entry name" value="PRK07218.1"/>
    <property type="match status" value="1"/>
</dbReference>
<proteinExistence type="predicted"/>
<keyword evidence="1" id="KW-0238">DNA-binding</keyword>
<reference evidence="2 3" key="1">
    <citation type="submission" date="2024-04" db="EMBL/GenBank/DDBJ databases">
        <title>Methanococcoides sp. LMO-2.</title>
        <authorList>
            <person name="Liang L."/>
        </authorList>
    </citation>
    <scope>NUCLEOTIDE SEQUENCE [LARGE SCALE GENOMIC DNA]</scope>
    <source>
        <strain evidence="2 3">LMO-2</strain>
    </source>
</reference>
<keyword evidence="3" id="KW-1185">Reference proteome</keyword>
<comment type="caution">
    <text evidence="2">The sequence shown here is derived from an EMBL/GenBank/DDBJ whole genome shotgun (WGS) entry which is preliminary data.</text>
</comment>
<sequence>MDEKFAPHIEELTRALGHVSRSVIEDELELLLKYRVPIDEAKRSVLKKFRDSSPVTKKVNDLVIGDKGIALEVRILEINEKDVNLRGEAATIFSGVLGDETGMCSFTSWKPISLNSGDAVKILNASVRSWRNRAEVNIGDRSEVELLQDTDLPDISELSETPVKKLSEIGYSDMFVSSVAAVIELYHREVDVKGHNLTIIEGVLADETGRLPFVSWSLLDGVDIGSILRFEDASVSMYRGVPSIHLNESTPVRIVGPDEELSFTFDSVNVPPEPLPIKEVLQNEGMFDVSVKGNIVSVRPGSGLITRCPECNRVIMKNACRSHGVVEGIQDMRIKLILDDGTGSLLVMLNRELSEIVYGKTLQECELVMGKSMSANVVYDDMKNILTGRYLGVRGNTSRVEYGVTFVAKSVWAPSDDPENRISALLERLEGVEV</sequence>
<dbReference type="PANTHER" id="PTHR13356">
    <property type="entry name" value="OB FOLD NUCLEIC ACID BINDING PROTEIN-RELATED"/>
    <property type="match status" value="1"/>
</dbReference>
<dbReference type="SUPFAM" id="SSF50249">
    <property type="entry name" value="Nucleic acid-binding proteins"/>
    <property type="match status" value="3"/>
</dbReference>
<dbReference type="EMBL" id="JBCAUS010000005">
    <property type="protein sequence ID" value="MEL4305624.1"/>
    <property type="molecule type" value="Genomic_DNA"/>
</dbReference>
<dbReference type="InterPro" id="IPR051231">
    <property type="entry name" value="SOSS-B"/>
</dbReference>
<name>A0ABU9KTB0_9EURY</name>
<dbReference type="Gene3D" id="2.40.50.140">
    <property type="entry name" value="Nucleic acid-binding proteins"/>
    <property type="match status" value="2"/>
</dbReference>
<organism evidence="2 3">
    <name type="scientific">Methanococcoides cohabitans</name>
    <dbReference type="NCBI Taxonomy" id="3136559"/>
    <lineage>
        <taxon>Archaea</taxon>
        <taxon>Methanobacteriati</taxon>
        <taxon>Methanobacteriota</taxon>
        <taxon>Stenosarchaea group</taxon>
        <taxon>Methanomicrobia</taxon>
        <taxon>Methanosarcinales</taxon>
        <taxon>Methanosarcinaceae</taxon>
        <taxon>Methanococcoides</taxon>
    </lineage>
</organism>
<evidence type="ECO:0000313" key="2">
    <source>
        <dbReference type="EMBL" id="MEL4305624.1"/>
    </source>
</evidence>
<protein>
    <submittedName>
        <fullName evidence="2">Single-stranded DNA binding protein</fullName>
    </submittedName>
</protein>
<evidence type="ECO:0000313" key="3">
    <source>
        <dbReference type="Proteomes" id="UP001396646"/>
    </source>
</evidence>
<gene>
    <name evidence="2" type="ORF">WOA13_07275</name>
</gene>
<dbReference type="Proteomes" id="UP001396646">
    <property type="component" value="Unassembled WGS sequence"/>
</dbReference>
<evidence type="ECO:0000256" key="1">
    <source>
        <dbReference type="ARBA" id="ARBA00023125"/>
    </source>
</evidence>
<dbReference type="RefSeq" id="WP_342127269.1">
    <property type="nucleotide sequence ID" value="NZ_JBCAUS010000005.1"/>
</dbReference>
<accession>A0ABU9KTB0</accession>
<dbReference type="CDD" id="cd04491">
    <property type="entry name" value="SoSSB_OBF"/>
    <property type="match status" value="2"/>
</dbReference>